<dbReference type="EMBL" id="FTOR01000017">
    <property type="protein sequence ID" value="SIT34558.1"/>
    <property type="molecule type" value="Genomic_DNA"/>
</dbReference>
<dbReference type="OrthoDB" id="6313827at2"/>
<evidence type="ECO:0000313" key="2">
    <source>
        <dbReference type="EMBL" id="SIT34558.1"/>
    </source>
</evidence>
<dbReference type="Gene3D" id="1.50.10.20">
    <property type="match status" value="1"/>
</dbReference>
<dbReference type="SMART" id="SM01260">
    <property type="entry name" value="LANC_like"/>
    <property type="match status" value="1"/>
</dbReference>
<reference evidence="3" key="1">
    <citation type="submission" date="2017-01" db="EMBL/GenBank/DDBJ databases">
        <authorList>
            <person name="Varghese N."/>
            <person name="Submissions S."/>
        </authorList>
    </citation>
    <scope>NUCLEOTIDE SEQUENCE [LARGE SCALE GENOMIC DNA]</scope>
    <source>
        <strain evidence="3">DSM 21054</strain>
    </source>
</reference>
<organism evidence="2 3">
    <name type="scientific">Filimonas lacunae</name>
    <dbReference type="NCBI Taxonomy" id="477680"/>
    <lineage>
        <taxon>Bacteria</taxon>
        <taxon>Pseudomonadati</taxon>
        <taxon>Bacteroidota</taxon>
        <taxon>Chitinophagia</taxon>
        <taxon>Chitinophagales</taxon>
        <taxon>Chitinophagaceae</taxon>
        <taxon>Filimonas</taxon>
    </lineage>
</organism>
<gene>
    <name evidence="2" type="ORF">SAMN05421788_11731</name>
</gene>
<dbReference type="GO" id="GO:0046872">
    <property type="term" value="F:metal ion binding"/>
    <property type="evidence" value="ECO:0007669"/>
    <property type="project" value="UniProtKB-KW"/>
</dbReference>
<dbReference type="RefSeq" id="WP_076382786.1">
    <property type="nucleotide sequence ID" value="NZ_AP017422.1"/>
</dbReference>
<name>A0A1N7RHB7_9BACT</name>
<feature type="binding site" evidence="1">
    <location>
        <position position="321"/>
    </location>
    <ligand>
        <name>Zn(2+)</name>
        <dbReference type="ChEBI" id="CHEBI:29105"/>
    </ligand>
</feature>
<keyword evidence="3" id="KW-1185">Reference proteome</keyword>
<dbReference type="GO" id="GO:0031179">
    <property type="term" value="P:peptide modification"/>
    <property type="evidence" value="ECO:0007669"/>
    <property type="project" value="InterPro"/>
</dbReference>
<dbReference type="Proteomes" id="UP000186917">
    <property type="component" value="Unassembled WGS sequence"/>
</dbReference>
<accession>A0A1N7RHB7</accession>
<dbReference type="AlphaFoldDB" id="A0A1N7RHB7"/>
<dbReference type="InterPro" id="IPR007822">
    <property type="entry name" value="LANC-like"/>
</dbReference>
<dbReference type="STRING" id="477680.SAMN05421788_11731"/>
<evidence type="ECO:0000256" key="1">
    <source>
        <dbReference type="PIRSR" id="PIRSR607822-1"/>
    </source>
</evidence>
<dbReference type="SUPFAM" id="SSF158745">
    <property type="entry name" value="LanC-like"/>
    <property type="match status" value="1"/>
</dbReference>
<sequence>MKGIANLYVSQDIDAHTNYTDMLKSRALHLFEKTDEAILFNGLTHTRTLPDTDIILYYSALYEATVSEEYGSKVDALLADAFATVNEQTIRRMNPGLAKGLSTLLYLADMHEKRGRYVEYGGKRDLIEDYCFQYARHLVASDTNGFLNGSFGILFCFLNTSFYTRKQKHIELLLEDIDAAAVQNLHRFWIRNANGDNRHEIDFSLANGQHAYLLILLQALERGISIDRNYMSITKGINYLLQVKQDVDNESKKYSFFPESVNSVTHQRTYSNRLAWNGGDLNGALLLYNAADTLSNNIYLQVADIVGTSSLMRVKEEETLCTDGSFYYGAAGVAQLYKTLHKLRPLPAYENGYRLWMEKTMDFLEEELQHGTYQSKENDLLNGLVGVNLTLLSFINEKELSWSRICLL</sequence>
<evidence type="ECO:0000313" key="3">
    <source>
        <dbReference type="Proteomes" id="UP000186917"/>
    </source>
</evidence>
<keyword evidence="1" id="KW-0862">Zinc</keyword>
<dbReference type="Pfam" id="PF05147">
    <property type="entry name" value="LANC_like"/>
    <property type="match status" value="1"/>
</dbReference>
<protein>
    <submittedName>
        <fullName evidence="2">Lanthionine synthetase C-like protein</fullName>
    </submittedName>
</protein>
<keyword evidence="1" id="KW-0479">Metal-binding</keyword>
<proteinExistence type="predicted"/>